<evidence type="ECO:0000313" key="3">
    <source>
        <dbReference type="Proteomes" id="UP001234495"/>
    </source>
</evidence>
<name>A0ABT9ZEU1_9BACI</name>
<protein>
    <submittedName>
        <fullName evidence="2">Uncharacterized protein</fullName>
    </submittedName>
</protein>
<organism evidence="2 3">
    <name type="scientific">Metabacillus malikii</name>
    <dbReference type="NCBI Taxonomy" id="1504265"/>
    <lineage>
        <taxon>Bacteria</taxon>
        <taxon>Bacillati</taxon>
        <taxon>Bacillota</taxon>
        <taxon>Bacilli</taxon>
        <taxon>Bacillales</taxon>
        <taxon>Bacillaceae</taxon>
        <taxon>Metabacillus</taxon>
    </lineage>
</organism>
<comment type="caution">
    <text evidence="2">The sequence shown here is derived from an EMBL/GenBank/DDBJ whole genome shotgun (WGS) entry which is preliminary data.</text>
</comment>
<keyword evidence="1" id="KW-1133">Transmembrane helix</keyword>
<keyword evidence="1" id="KW-0472">Membrane</keyword>
<sequence length="68" mass="7505">MYLKKSKVLLYCFYRVTVGSTSTIIISIFIGGWRGMGYGIIGVTFFIGTILGGVIHSLLHSFLEKTKA</sequence>
<feature type="transmembrane region" description="Helical" evidence="1">
    <location>
        <begin position="12"/>
        <end position="30"/>
    </location>
</feature>
<accession>A0ABT9ZEU1</accession>
<evidence type="ECO:0000313" key="2">
    <source>
        <dbReference type="EMBL" id="MDQ0230088.1"/>
    </source>
</evidence>
<evidence type="ECO:0000256" key="1">
    <source>
        <dbReference type="SAM" id="Phobius"/>
    </source>
</evidence>
<proteinExistence type="predicted"/>
<gene>
    <name evidence="2" type="ORF">J2S19_001340</name>
</gene>
<feature type="transmembrane region" description="Helical" evidence="1">
    <location>
        <begin position="36"/>
        <end position="59"/>
    </location>
</feature>
<dbReference type="EMBL" id="JAUSUD010000004">
    <property type="protein sequence ID" value="MDQ0230088.1"/>
    <property type="molecule type" value="Genomic_DNA"/>
</dbReference>
<dbReference type="RefSeq" id="WP_307338877.1">
    <property type="nucleotide sequence ID" value="NZ_JAUSUD010000004.1"/>
</dbReference>
<keyword evidence="1" id="KW-0812">Transmembrane</keyword>
<reference evidence="2 3" key="1">
    <citation type="submission" date="2023-07" db="EMBL/GenBank/DDBJ databases">
        <title>Genomic Encyclopedia of Type Strains, Phase IV (KMG-IV): sequencing the most valuable type-strain genomes for metagenomic binning, comparative biology and taxonomic classification.</title>
        <authorList>
            <person name="Goeker M."/>
        </authorList>
    </citation>
    <scope>NUCLEOTIDE SEQUENCE [LARGE SCALE GENOMIC DNA]</scope>
    <source>
        <strain evidence="2 3">DSM 29005</strain>
    </source>
</reference>
<dbReference type="Pfam" id="PF14150">
    <property type="entry name" value="YesK"/>
    <property type="match status" value="1"/>
</dbReference>
<dbReference type="InterPro" id="IPR025434">
    <property type="entry name" value="YesK-like"/>
</dbReference>
<keyword evidence="3" id="KW-1185">Reference proteome</keyword>
<dbReference type="Proteomes" id="UP001234495">
    <property type="component" value="Unassembled WGS sequence"/>
</dbReference>